<dbReference type="PANTHER" id="PTHR30055">
    <property type="entry name" value="HTH-TYPE TRANSCRIPTIONAL REGULATOR RUTR"/>
    <property type="match status" value="1"/>
</dbReference>
<name>A0A1G6DPT4_9BACT</name>
<dbReference type="PRINTS" id="PR00455">
    <property type="entry name" value="HTHTETR"/>
</dbReference>
<protein>
    <submittedName>
        <fullName evidence="4">Transcriptional regulator, TetR family</fullName>
    </submittedName>
</protein>
<dbReference type="Proteomes" id="UP000198771">
    <property type="component" value="Unassembled WGS sequence"/>
</dbReference>
<evidence type="ECO:0000256" key="2">
    <source>
        <dbReference type="PROSITE-ProRule" id="PRU00335"/>
    </source>
</evidence>
<organism evidence="4 5">
    <name type="scientific">Desulfonatronum thiosulfatophilum</name>
    <dbReference type="NCBI Taxonomy" id="617002"/>
    <lineage>
        <taxon>Bacteria</taxon>
        <taxon>Pseudomonadati</taxon>
        <taxon>Thermodesulfobacteriota</taxon>
        <taxon>Desulfovibrionia</taxon>
        <taxon>Desulfovibrionales</taxon>
        <taxon>Desulfonatronaceae</taxon>
        <taxon>Desulfonatronum</taxon>
    </lineage>
</organism>
<sequence length="213" mass="23607">MSTSTPDRILDAAERLFARDGYHATSMRRLTGEAGVNLGSVNYHFSTKHGLMEAIIQRRLSGLNKQRLGMLKSALAAAEAEDRRPTVLEILRALLEPTLRLLEEDSGNTHFIMLIGRVFYESDDTVRKLFMKAMSPVIGRFFEALCLSLPDIPRPVLLRRLLFTLGAMGSTLSLTGRKADFAFPGASLDWNAEHLLRQLLAFAVAGMEAPCSD</sequence>
<dbReference type="GO" id="GO:0003700">
    <property type="term" value="F:DNA-binding transcription factor activity"/>
    <property type="evidence" value="ECO:0007669"/>
    <property type="project" value="TreeGrafter"/>
</dbReference>
<dbReference type="SUPFAM" id="SSF48498">
    <property type="entry name" value="Tetracyclin repressor-like, C-terminal domain"/>
    <property type="match status" value="1"/>
</dbReference>
<dbReference type="STRING" id="617002.SAMN05660653_02293"/>
<dbReference type="InterPro" id="IPR050109">
    <property type="entry name" value="HTH-type_TetR-like_transc_reg"/>
</dbReference>
<dbReference type="PROSITE" id="PS01081">
    <property type="entry name" value="HTH_TETR_1"/>
    <property type="match status" value="1"/>
</dbReference>
<dbReference type="GO" id="GO:0000976">
    <property type="term" value="F:transcription cis-regulatory region binding"/>
    <property type="evidence" value="ECO:0007669"/>
    <property type="project" value="TreeGrafter"/>
</dbReference>
<dbReference type="AlphaFoldDB" id="A0A1G6DPT4"/>
<accession>A0A1G6DPT4</accession>
<evidence type="ECO:0000259" key="3">
    <source>
        <dbReference type="PROSITE" id="PS50977"/>
    </source>
</evidence>
<dbReference type="RefSeq" id="WP_161946305.1">
    <property type="nucleotide sequence ID" value="NZ_FMXO01000013.1"/>
</dbReference>
<dbReference type="Pfam" id="PF17939">
    <property type="entry name" value="TetR_C_30"/>
    <property type="match status" value="1"/>
</dbReference>
<evidence type="ECO:0000313" key="5">
    <source>
        <dbReference type="Proteomes" id="UP000198771"/>
    </source>
</evidence>
<gene>
    <name evidence="4" type="ORF">SAMN05660653_02293</name>
</gene>
<feature type="DNA-binding region" description="H-T-H motif" evidence="2">
    <location>
        <begin position="26"/>
        <end position="45"/>
    </location>
</feature>
<dbReference type="InterPro" id="IPR009057">
    <property type="entry name" value="Homeodomain-like_sf"/>
</dbReference>
<proteinExistence type="predicted"/>
<dbReference type="InterPro" id="IPR041586">
    <property type="entry name" value="PsrA_TetR_C"/>
</dbReference>
<dbReference type="PROSITE" id="PS50977">
    <property type="entry name" value="HTH_TETR_2"/>
    <property type="match status" value="1"/>
</dbReference>
<evidence type="ECO:0000256" key="1">
    <source>
        <dbReference type="ARBA" id="ARBA00023125"/>
    </source>
</evidence>
<dbReference type="Gene3D" id="1.10.357.10">
    <property type="entry name" value="Tetracycline Repressor, domain 2"/>
    <property type="match status" value="1"/>
</dbReference>
<dbReference type="InterPro" id="IPR036271">
    <property type="entry name" value="Tet_transcr_reg_TetR-rel_C_sf"/>
</dbReference>
<dbReference type="OrthoDB" id="9790413at2"/>
<evidence type="ECO:0000313" key="4">
    <source>
        <dbReference type="EMBL" id="SDB47121.1"/>
    </source>
</evidence>
<feature type="domain" description="HTH tetR-type" evidence="3">
    <location>
        <begin position="3"/>
        <end position="63"/>
    </location>
</feature>
<keyword evidence="5" id="KW-1185">Reference proteome</keyword>
<dbReference type="Pfam" id="PF00440">
    <property type="entry name" value="TetR_N"/>
    <property type="match status" value="1"/>
</dbReference>
<reference evidence="4 5" key="1">
    <citation type="submission" date="2016-10" db="EMBL/GenBank/DDBJ databases">
        <authorList>
            <person name="de Groot N.N."/>
        </authorList>
    </citation>
    <scope>NUCLEOTIDE SEQUENCE [LARGE SCALE GENOMIC DNA]</scope>
    <source>
        <strain evidence="4 5">ASO4-2</strain>
    </source>
</reference>
<dbReference type="EMBL" id="FMXO01000013">
    <property type="protein sequence ID" value="SDB47121.1"/>
    <property type="molecule type" value="Genomic_DNA"/>
</dbReference>
<keyword evidence="1 2" id="KW-0238">DNA-binding</keyword>
<dbReference type="InterPro" id="IPR001647">
    <property type="entry name" value="HTH_TetR"/>
</dbReference>
<dbReference type="SUPFAM" id="SSF46689">
    <property type="entry name" value="Homeodomain-like"/>
    <property type="match status" value="1"/>
</dbReference>
<dbReference type="PANTHER" id="PTHR30055:SF235">
    <property type="entry name" value="TRANSCRIPTIONAL REGULATORY PROTEIN"/>
    <property type="match status" value="1"/>
</dbReference>
<dbReference type="InterPro" id="IPR023772">
    <property type="entry name" value="DNA-bd_HTH_TetR-type_CS"/>
</dbReference>